<feature type="modified residue" description="4-aspartylphosphate" evidence="7">
    <location>
        <position position="121"/>
    </location>
</feature>
<protein>
    <submittedName>
        <fullName evidence="11">Two-component response regulator YvcP</fullName>
    </submittedName>
</protein>
<keyword evidence="4" id="KW-0805">Transcription regulation</keyword>
<organism evidence="11 12">
    <name type="scientific">Halalkalibacter hemicellulosilyticusJCM 9152</name>
    <dbReference type="NCBI Taxonomy" id="1236971"/>
    <lineage>
        <taxon>Bacteria</taxon>
        <taxon>Bacillati</taxon>
        <taxon>Bacillota</taxon>
        <taxon>Bacilli</taxon>
        <taxon>Bacillales</taxon>
        <taxon>Bacillaceae</taxon>
        <taxon>Halalkalibacter</taxon>
    </lineage>
</organism>
<dbReference type="Gene3D" id="3.40.50.2300">
    <property type="match status" value="1"/>
</dbReference>
<dbReference type="PROSITE" id="PS50110">
    <property type="entry name" value="RESPONSE_REGULATORY"/>
    <property type="match status" value="1"/>
</dbReference>
<reference evidence="11" key="1">
    <citation type="journal article" date="2014" name="Genome Announc.">
        <title>Draft Genome Sequences of Three Alkaliphilic Bacillus Strains, Bacillus wakoensis JCM 9140T, Bacillus akibai JCM 9157T, and Bacillus hemicellulosilyticus JCM 9152T.</title>
        <authorList>
            <person name="Yuki M."/>
            <person name="Oshima K."/>
            <person name="Suda W."/>
            <person name="Oshida Y."/>
            <person name="Kitamura K."/>
            <person name="Iida T."/>
            <person name="Hattori M."/>
            <person name="Ohkuma M."/>
        </authorList>
    </citation>
    <scope>NUCLEOTIDE SEQUENCE [LARGE SCALE GENOMIC DNA]</scope>
    <source>
        <strain evidence="11">JCM 9152</strain>
    </source>
</reference>
<evidence type="ECO:0000256" key="2">
    <source>
        <dbReference type="ARBA" id="ARBA00022553"/>
    </source>
</evidence>
<evidence type="ECO:0000313" key="11">
    <source>
        <dbReference type="EMBL" id="GAE31945.1"/>
    </source>
</evidence>
<dbReference type="Gene3D" id="6.10.250.690">
    <property type="match status" value="1"/>
</dbReference>
<dbReference type="InterPro" id="IPR001867">
    <property type="entry name" value="OmpR/PhoB-type_DNA-bd"/>
</dbReference>
<keyword evidence="6" id="KW-0804">Transcription</keyword>
<dbReference type="PANTHER" id="PTHR48111">
    <property type="entry name" value="REGULATOR OF RPOS"/>
    <property type="match status" value="1"/>
</dbReference>
<dbReference type="InterPro" id="IPR016032">
    <property type="entry name" value="Sig_transdc_resp-reg_C-effctor"/>
</dbReference>
<dbReference type="SUPFAM" id="SSF52172">
    <property type="entry name" value="CheY-like"/>
    <property type="match status" value="1"/>
</dbReference>
<dbReference type="Pfam" id="PF00486">
    <property type="entry name" value="Trans_reg_C"/>
    <property type="match status" value="1"/>
</dbReference>
<keyword evidence="12" id="KW-1185">Reference proteome</keyword>
<comment type="subcellular location">
    <subcellularLocation>
        <location evidence="1">Cytoplasm</location>
    </subcellularLocation>
</comment>
<evidence type="ECO:0000256" key="3">
    <source>
        <dbReference type="ARBA" id="ARBA00023012"/>
    </source>
</evidence>
<dbReference type="InterPro" id="IPR011006">
    <property type="entry name" value="CheY-like_superfamily"/>
</dbReference>
<evidence type="ECO:0000259" key="9">
    <source>
        <dbReference type="PROSITE" id="PS50110"/>
    </source>
</evidence>
<dbReference type="GO" id="GO:0000156">
    <property type="term" value="F:phosphorelay response regulator activity"/>
    <property type="evidence" value="ECO:0007669"/>
    <property type="project" value="TreeGrafter"/>
</dbReference>
<dbReference type="PROSITE" id="PS51755">
    <property type="entry name" value="OMPR_PHOB"/>
    <property type="match status" value="1"/>
</dbReference>
<dbReference type="SMART" id="SM00448">
    <property type="entry name" value="REC"/>
    <property type="match status" value="1"/>
</dbReference>
<feature type="domain" description="Response regulatory" evidence="9">
    <location>
        <begin position="72"/>
        <end position="185"/>
    </location>
</feature>
<dbReference type="AlphaFoldDB" id="W4QIL0"/>
<dbReference type="EMBL" id="BAUU01000026">
    <property type="protein sequence ID" value="GAE31945.1"/>
    <property type="molecule type" value="Genomic_DNA"/>
</dbReference>
<dbReference type="InterPro" id="IPR039420">
    <property type="entry name" value="WalR-like"/>
</dbReference>
<gene>
    <name evidence="11" type="ORF">JCM9152_3447</name>
</gene>
<dbReference type="InterPro" id="IPR001789">
    <property type="entry name" value="Sig_transdc_resp-reg_receiver"/>
</dbReference>
<dbReference type="GO" id="GO:0000976">
    <property type="term" value="F:transcription cis-regulatory region binding"/>
    <property type="evidence" value="ECO:0007669"/>
    <property type="project" value="TreeGrafter"/>
</dbReference>
<keyword evidence="2 7" id="KW-0597">Phosphoprotein</keyword>
<dbReference type="SMART" id="SM00862">
    <property type="entry name" value="Trans_reg_C"/>
    <property type="match status" value="1"/>
</dbReference>
<dbReference type="Proteomes" id="UP000018895">
    <property type="component" value="Unassembled WGS sequence"/>
</dbReference>
<evidence type="ECO:0000256" key="6">
    <source>
        <dbReference type="ARBA" id="ARBA00023163"/>
    </source>
</evidence>
<evidence type="ECO:0000313" key="12">
    <source>
        <dbReference type="Proteomes" id="UP000018895"/>
    </source>
</evidence>
<dbReference type="GO" id="GO:0006355">
    <property type="term" value="P:regulation of DNA-templated transcription"/>
    <property type="evidence" value="ECO:0007669"/>
    <property type="project" value="InterPro"/>
</dbReference>
<evidence type="ECO:0000256" key="5">
    <source>
        <dbReference type="ARBA" id="ARBA00023125"/>
    </source>
</evidence>
<accession>W4QIL0</accession>
<name>W4QIL0_9BACI</name>
<evidence type="ECO:0000256" key="8">
    <source>
        <dbReference type="PROSITE-ProRule" id="PRU01091"/>
    </source>
</evidence>
<dbReference type="Pfam" id="PF00072">
    <property type="entry name" value="Response_reg"/>
    <property type="match status" value="1"/>
</dbReference>
<dbReference type="GO" id="GO:0032993">
    <property type="term" value="C:protein-DNA complex"/>
    <property type="evidence" value="ECO:0007669"/>
    <property type="project" value="TreeGrafter"/>
</dbReference>
<feature type="domain" description="OmpR/PhoB-type" evidence="10">
    <location>
        <begin position="198"/>
        <end position="296"/>
    </location>
</feature>
<comment type="caution">
    <text evidence="11">The sequence shown here is derived from an EMBL/GenBank/DDBJ whole genome shotgun (WGS) entry which is preliminary data.</text>
</comment>
<evidence type="ECO:0000256" key="1">
    <source>
        <dbReference type="ARBA" id="ARBA00004496"/>
    </source>
</evidence>
<dbReference type="Gene3D" id="1.10.10.10">
    <property type="entry name" value="Winged helix-like DNA-binding domain superfamily/Winged helix DNA-binding domain"/>
    <property type="match status" value="1"/>
</dbReference>
<feature type="DNA-binding region" description="OmpR/PhoB-type" evidence="8">
    <location>
        <begin position="198"/>
        <end position="296"/>
    </location>
</feature>
<dbReference type="PANTHER" id="PTHR48111:SF31">
    <property type="entry name" value="TRANSCRIPTIONAL REGULATORY PROTEIN YXDJ"/>
    <property type="match status" value="1"/>
</dbReference>
<dbReference type="CDD" id="cd00383">
    <property type="entry name" value="trans_reg_C"/>
    <property type="match status" value="1"/>
</dbReference>
<evidence type="ECO:0000256" key="4">
    <source>
        <dbReference type="ARBA" id="ARBA00023015"/>
    </source>
</evidence>
<dbReference type="SUPFAM" id="SSF46894">
    <property type="entry name" value="C-terminal effector domain of the bipartite response regulators"/>
    <property type="match status" value="1"/>
</dbReference>
<dbReference type="STRING" id="1236971.JCM9152_3447"/>
<keyword evidence="5 8" id="KW-0238">DNA-binding</keyword>
<keyword evidence="3" id="KW-0902">Two-component regulatory system</keyword>
<proteinExistence type="predicted"/>
<dbReference type="InterPro" id="IPR036388">
    <property type="entry name" value="WH-like_DNA-bd_sf"/>
</dbReference>
<dbReference type="GO" id="GO:0005829">
    <property type="term" value="C:cytosol"/>
    <property type="evidence" value="ECO:0007669"/>
    <property type="project" value="TreeGrafter"/>
</dbReference>
<evidence type="ECO:0000259" key="10">
    <source>
        <dbReference type="PROSITE" id="PS51755"/>
    </source>
</evidence>
<evidence type="ECO:0000256" key="7">
    <source>
        <dbReference type="PROSITE-ProRule" id="PRU00169"/>
    </source>
</evidence>
<sequence length="299" mass="35136">MFKKSHDVYKKIAMVYPFGYDCLKGVFVVIRKRISKVENGAPFFLNPSLAFKKIRCLYKNFENKEAGDFMYRILIVEDEISITDTLKNRLKKYGYECHTIEDFKRVLDVFQETEPHLVIMDINLPYFDGYYWSRKIRQISTCPIMILSARMSELDQIYGIENGADDFITKPFVMDVVLAKINGQIRRTYGEYAKTAERRIVQLGNTILNLDTVRLSTPRQEEVLTVKELQLCNMFFESFPNVVTRQQLLSVIWDEEGFVEENTLTVNIKRLRKKLEHIQSSLELKTIRGIGYQLMEKDK</sequence>